<dbReference type="Proteomes" id="UP000239590">
    <property type="component" value="Unassembled WGS sequence"/>
</dbReference>
<dbReference type="OrthoDB" id="9793162at2"/>
<dbReference type="PANTHER" id="PTHR12121">
    <property type="entry name" value="CARBON CATABOLITE REPRESSOR PROTEIN 4"/>
    <property type="match status" value="1"/>
</dbReference>
<gene>
    <name evidence="3" type="ORF">C5O19_03300</name>
</gene>
<evidence type="ECO:0000256" key="1">
    <source>
        <dbReference type="SAM" id="SignalP"/>
    </source>
</evidence>
<dbReference type="EMBL" id="PTRA01000001">
    <property type="protein sequence ID" value="PQA58704.1"/>
    <property type="molecule type" value="Genomic_DNA"/>
</dbReference>
<comment type="caution">
    <text evidence="3">The sequence shown here is derived from an EMBL/GenBank/DDBJ whole genome shotgun (WGS) entry which is preliminary data.</text>
</comment>
<dbReference type="RefSeq" id="WP_104709894.1">
    <property type="nucleotide sequence ID" value="NZ_PTRA01000001.1"/>
</dbReference>
<evidence type="ECO:0000313" key="4">
    <source>
        <dbReference type="Proteomes" id="UP000239590"/>
    </source>
</evidence>
<keyword evidence="3" id="KW-0255">Endonuclease</keyword>
<keyword evidence="3" id="KW-0540">Nuclease</keyword>
<evidence type="ECO:0000259" key="2">
    <source>
        <dbReference type="Pfam" id="PF03372"/>
    </source>
</evidence>
<dbReference type="PANTHER" id="PTHR12121:SF36">
    <property type="entry name" value="ENDONUCLEASE_EXONUCLEASE_PHOSPHATASE DOMAIN-CONTAINING PROTEIN"/>
    <property type="match status" value="1"/>
</dbReference>
<sequence length="280" mass="31876">MKKVLFTFLAAVCMISATFAQKNNAITVASYNIRYNNPGDGENAWPNRKDNLKAQVRYHDFDVFGVQEALVGQLKDIAEGSEYTYFGAGRDDGKEGGEHSAIFYKKDRFKVLDSGNFWLSETPEKPGKGWDATCCNRICSWVKLQDQQTKKQFYFFNVHFDHEGVVARRESGKLMVKKIKEIAKGAQSICTGDFNSTPETEQIKEMQTLLNDSRQVTKMPPYGPVGTFNAFKFDAPMKDRIDYVFTSKSIQVLSYATFNQSLNQRYFSDHQPVVVKLVIQ</sequence>
<keyword evidence="3" id="KW-0378">Hydrolase</keyword>
<organism evidence="3 4">
    <name type="scientific">Siphonobacter curvatus</name>
    <dbReference type="NCBI Taxonomy" id="2094562"/>
    <lineage>
        <taxon>Bacteria</taxon>
        <taxon>Pseudomonadati</taxon>
        <taxon>Bacteroidota</taxon>
        <taxon>Cytophagia</taxon>
        <taxon>Cytophagales</taxon>
        <taxon>Cytophagaceae</taxon>
        <taxon>Siphonobacter</taxon>
    </lineage>
</organism>
<dbReference type="InterPro" id="IPR036691">
    <property type="entry name" value="Endo/exonu/phosph_ase_sf"/>
</dbReference>
<feature type="chain" id="PRO_5015617106" evidence="1">
    <location>
        <begin position="21"/>
        <end position="280"/>
    </location>
</feature>
<name>A0A2S7ILU9_9BACT</name>
<reference evidence="4" key="1">
    <citation type="submission" date="2018-02" db="EMBL/GenBank/DDBJ databases">
        <title>Genome sequencing of Solimonas sp. HR-BB.</title>
        <authorList>
            <person name="Lee Y."/>
            <person name="Jeon C.O."/>
        </authorList>
    </citation>
    <scope>NUCLEOTIDE SEQUENCE [LARGE SCALE GENOMIC DNA]</scope>
    <source>
        <strain evidence="4">HR-U</strain>
    </source>
</reference>
<accession>A0A2S7ILU9</accession>
<dbReference type="InterPro" id="IPR005135">
    <property type="entry name" value="Endo/exonuclease/phosphatase"/>
</dbReference>
<feature type="domain" description="Endonuclease/exonuclease/phosphatase" evidence="2">
    <location>
        <begin position="29"/>
        <end position="270"/>
    </location>
</feature>
<keyword evidence="1" id="KW-0732">Signal</keyword>
<dbReference type="Gene3D" id="3.60.10.10">
    <property type="entry name" value="Endonuclease/exonuclease/phosphatase"/>
    <property type="match status" value="1"/>
</dbReference>
<dbReference type="GO" id="GO:0000175">
    <property type="term" value="F:3'-5'-RNA exonuclease activity"/>
    <property type="evidence" value="ECO:0007669"/>
    <property type="project" value="TreeGrafter"/>
</dbReference>
<dbReference type="GO" id="GO:0004519">
    <property type="term" value="F:endonuclease activity"/>
    <property type="evidence" value="ECO:0007669"/>
    <property type="project" value="UniProtKB-KW"/>
</dbReference>
<dbReference type="Pfam" id="PF03372">
    <property type="entry name" value="Exo_endo_phos"/>
    <property type="match status" value="1"/>
</dbReference>
<keyword evidence="4" id="KW-1185">Reference proteome</keyword>
<evidence type="ECO:0000313" key="3">
    <source>
        <dbReference type="EMBL" id="PQA58704.1"/>
    </source>
</evidence>
<dbReference type="InterPro" id="IPR050410">
    <property type="entry name" value="CCR4/nocturin_mRNA_transcr"/>
</dbReference>
<dbReference type="AlphaFoldDB" id="A0A2S7ILU9"/>
<feature type="signal peptide" evidence="1">
    <location>
        <begin position="1"/>
        <end position="20"/>
    </location>
</feature>
<proteinExistence type="predicted"/>
<dbReference type="SUPFAM" id="SSF56219">
    <property type="entry name" value="DNase I-like"/>
    <property type="match status" value="1"/>
</dbReference>
<dbReference type="CDD" id="cd09083">
    <property type="entry name" value="EEP-1"/>
    <property type="match status" value="1"/>
</dbReference>
<protein>
    <submittedName>
        <fullName evidence="3">Endonuclease</fullName>
    </submittedName>
</protein>